<evidence type="ECO:0000256" key="3">
    <source>
        <dbReference type="ARBA" id="ARBA00049429"/>
    </source>
</evidence>
<dbReference type="RefSeq" id="WP_206719144.1">
    <property type="nucleotide sequence ID" value="NZ_CP071091.1"/>
</dbReference>
<accession>A0ABX7NFH1</accession>
<dbReference type="PANTHER" id="PTHR47271:SF2">
    <property type="entry name" value="ARGININE DEIMINASE"/>
    <property type="match status" value="1"/>
</dbReference>
<keyword evidence="5" id="KW-1185">Reference proteome</keyword>
<reference evidence="4 5" key="1">
    <citation type="submission" date="2021-02" db="EMBL/GenBank/DDBJ databases">
        <title>De Novo genome assembly of isolated myxobacteria.</title>
        <authorList>
            <person name="Stevens D.C."/>
        </authorList>
    </citation>
    <scope>NUCLEOTIDE SEQUENCE [LARGE SCALE GENOMIC DNA]</scope>
    <source>
        <strain evidence="4 5">SCHIC003</strain>
    </source>
</reference>
<gene>
    <name evidence="4" type="ORF">JY572_16425</name>
</gene>
<dbReference type="PANTHER" id="PTHR47271">
    <property type="entry name" value="ARGININE DEIMINASE"/>
    <property type="match status" value="1"/>
</dbReference>
<dbReference type="Pfam" id="PF02274">
    <property type="entry name" value="ADI"/>
    <property type="match status" value="1"/>
</dbReference>
<dbReference type="SUPFAM" id="SSF55909">
    <property type="entry name" value="Pentein"/>
    <property type="match status" value="1"/>
</dbReference>
<dbReference type="Gene3D" id="3.75.10.10">
    <property type="entry name" value="L-arginine/glycine Amidinotransferase, Chain A"/>
    <property type="match status" value="1"/>
</dbReference>
<proteinExistence type="predicted"/>
<dbReference type="Proteomes" id="UP000663090">
    <property type="component" value="Chromosome"/>
</dbReference>
<protein>
    <recommendedName>
        <fullName evidence="2">arginine deiminase</fullName>
        <ecNumber evidence="2">3.5.3.6</ecNumber>
    </recommendedName>
</protein>
<sequence>MAFDQVECWSEDGRLDSVVVFQPAALDVASAEEAVAVGFSRIVTRIEAQDASNRLREVLGSFGCRAIDLVDFLSPADRVVSNTTVNRVFVRDTAVALGARLVRGAAGFPTRVAEFDVTHGALSRLMGRPDGDVAWASVARVEFGDVFLLGQRRLLVNVGLRSDARCARDFVELAWEAGFEEVAVVRIPGDLGIIHLDLAFNVLGEEAVLARAFLRHCPLQVCVRERPARWESFEDYFVQRGRRVLTFEPGNTHPFLSNFIHLEPRLLLASEGAAPHLRALVRGLRMEVVGVDIEALEGGNGSVRCLTMPLRRAS</sequence>
<dbReference type="EMBL" id="CP071091">
    <property type="protein sequence ID" value="QSQ17525.1"/>
    <property type="molecule type" value="Genomic_DNA"/>
</dbReference>
<evidence type="ECO:0000313" key="5">
    <source>
        <dbReference type="Proteomes" id="UP000663090"/>
    </source>
</evidence>
<dbReference type="EC" id="3.5.3.6" evidence="2"/>
<evidence type="ECO:0000256" key="1">
    <source>
        <dbReference type="ARBA" id="ARBA00005213"/>
    </source>
</evidence>
<evidence type="ECO:0000256" key="2">
    <source>
        <dbReference type="ARBA" id="ARBA00012171"/>
    </source>
</evidence>
<evidence type="ECO:0000313" key="4">
    <source>
        <dbReference type="EMBL" id="QSQ17525.1"/>
    </source>
</evidence>
<organism evidence="4 5">
    <name type="scientific">Myxococcus landrumensis</name>
    <dbReference type="NCBI Taxonomy" id="2813577"/>
    <lineage>
        <taxon>Bacteria</taxon>
        <taxon>Pseudomonadati</taxon>
        <taxon>Myxococcota</taxon>
        <taxon>Myxococcia</taxon>
        <taxon>Myxococcales</taxon>
        <taxon>Cystobacterineae</taxon>
        <taxon>Myxococcaceae</taxon>
        <taxon>Myxococcus</taxon>
    </lineage>
</organism>
<name>A0ABX7NFH1_9BACT</name>
<comment type="pathway">
    <text evidence="1">Amino-acid degradation; L-arginine degradation via ADI pathway; carbamoyl phosphate from L-arginine: step 1/2.</text>
</comment>
<comment type="catalytic activity">
    <reaction evidence="3">
        <text>L-arginine + H2O = L-citrulline + NH4(+)</text>
        <dbReference type="Rhea" id="RHEA:19597"/>
        <dbReference type="ChEBI" id="CHEBI:15377"/>
        <dbReference type="ChEBI" id="CHEBI:28938"/>
        <dbReference type="ChEBI" id="CHEBI:32682"/>
        <dbReference type="ChEBI" id="CHEBI:57743"/>
        <dbReference type="EC" id="3.5.3.6"/>
    </reaction>
</comment>